<sequence>MVHDPSPAKVILAAVELAARAEIDDLLGLTTRHQTILKKELLLRILLTFLPETTSPVLYVALLQKVVEGDLGCDDTTVPHWLPPSIETLSEDQARKKVCKLNLAPLPLSNDLSADPFTEFLLRRARALDEEAGMLSQIPDLLQPFVGHSEVIHSWLTTTIIPLVRRSTEYYITSDHCTLASFEKLPDRTAVEYLLSETPLSIETHGNVGKDLRGLLSPWLYDSRRWHSSQANPSSHSPLQCLGWESAREWLIQQVEQDWRFGVAAADQWNGPRDVDFGDFQDPPTSQEQLCYFDATYCRTLIAAAYRISDPDIQALDGAHQIAARVAVLLGLGSLSETRGSRNEHWPELSPIGMKHVPETNITRMHFRSSLLDSENPLTEPTEDSLQLLQALVLSARHLSRLGMPYTLRRAGELWLSRDKREQKIELMKLIRLAAHHAPRDDDIFWGQLRSDVLWLHSWTPSPATGHATGDAAGVFGTIPLADIEVELLKVILAHSRYALARSIYQDIEEPPLPVESVRQAVFDAALDAFDNASNPNRTRGGLRKCNDILQALPKSAPKSLDTSRQIEALLGAAHSLSNYRLVLKQGEPFSPIMLRVHSDPISILEKVLEQNPKAYTRLQEFIDVGENMVTAGFLSNRWSHRPPSTPDKQDHALWDSNKRVVAMCVAAALREDDFETAYSYIASRVVGSDGGDDRWSWKAALQTGEYVRTPKTQLPTHLGTSSANPEVRHLEQRLECLATALRVAPASELQAILQSFLGCEQRLDDAIAEEAAKEAAWDAAGDLGALPGSFDAPPPNANYPSRNASITTAGRQAEEAPLSIFDLSRATARAARRNLTTLSSLQGMATGGSQGDTASVAEDHHRARRRDQLREAATGTLVSGVGWLIGANVNHSD</sequence>
<keyword evidence="3" id="KW-0256">Endoplasmic reticulum</keyword>
<dbReference type="RefSeq" id="XP_046114290.1">
    <property type="nucleotide sequence ID" value="XM_046265890.1"/>
</dbReference>
<protein>
    <submittedName>
        <fullName evidence="7">Sec39 domain-containing protein</fullName>
    </submittedName>
</protein>
<dbReference type="GO" id="GO:0005783">
    <property type="term" value="C:endoplasmic reticulum"/>
    <property type="evidence" value="ECO:0007669"/>
    <property type="project" value="UniProtKB-SubCell"/>
</dbReference>
<evidence type="ECO:0000313" key="7">
    <source>
        <dbReference type="EMBL" id="KAG9250366.1"/>
    </source>
</evidence>
<reference evidence="7" key="1">
    <citation type="journal article" date="2021" name="IMA Fungus">
        <title>Genomic characterization of three marine fungi, including Emericellopsis atlantica sp. nov. with signatures of a generalist lifestyle and marine biomass degradation.</title>
        <authorList>
            <person name="Hagestad O.C."/>
            <person name="Hou L."/>
            <person name="Andersen J.H."/>
            <person name="Hansen E.H."/>
            <person name="Altermark B."/>
            <person name="Li C."/>
            <person name="Kuhnert E."/>
            <person name="Cox R.J."/>
            <person name="Crous P.W."/>
            <person name="Spatafora J.W."/>
            <person name="Lail K."/>
            <person name="Amirebrahimi M."/>
            <person name="Lipzen A."/>
            <person name="Pangilinan J."/>
            <person name="Andreopoulos W."/>
            <person name="Hayes R.D."/>
            <person name="Ng V."/>
            <person name="Grigoriev I.V."/>
            <person name="Jackson S.A."/>
            <person name="Sutton T.D.S."/>
            <person name="Dobson A.D.W."/>
            <person name="Rama T."/>
        </authorList>
    </citation>
    <scope>NUCLEOTIDE SEQUENCE</scope>
    <source>
        <strain evidence="7">TS7</strain>
    </source>
</reference>
<evidence type="ECO:0000256" key="4">
    <source>
        <dbReference type="ARBA" id="ARBA00022927"/>
    </source>
</evidence>
<comment type="subcellular location">
    <subcellularLocation>
        <location evidence="1">Endoplasmic reticulum</location>
    </subcellularLocation>
</comment>
<dbReference type="AlphaFoldDB" id="A0A9P8CM69"/>
<dbReference type="GO" id="GO:0006890">
    <property type="term" value="P:retrograde vesicle-mediated transport, Golgi to endoplasmic reticulum"/>
    <property type="evidence" value="ECO:0007669"/>
    <property type="project" value="InterPro"/>
</dbReference>
<evidence type="ECO:0000256" key="3">
    <source>
        <dbReference type="ARBA" id="ARBA00022824"/>
    </source>
</evidence>
<dbReference type="PANTHER" id="PTHR40787">
    <property type="entry name" value="SECRETED PROTEIN"/>
    <property type="match status" value="1"/>
</dbReference>
<accession>A0A9P8CM69</accession>
<keyword evidence="2" id="KW-0813">Transport</keyword>
<dbReference type="Proteomes" id="UP000887229">
    <property type="component" value="Unassembled WGS sequence"/>
</dbReference>
<dbReference type="PANTHER" id="PTHR40787:SF3">
    <property type="entry name" value="PROTEIN TRANSPORT PROTEIN SEC39"/>
    <property type="match status" value="1"/>
</dbReference>
<gene>
    <name evidence="7" type="ORF">F5Z01DRAFT_683903</name>
</gene>
<feature type="compositionally biased region" description="Basic and acidic residues" evidence="5">
    <location>
        <begin position="858"/>
        <end position="871"/>
    </location>
</feature>
<dbReference type="InterPro" id="IPR013244">
    <property type="entry name" value="Sec39_domain"/>
</dbReference>
<evidence type="ECO:0000313" key="8">
    <source>
        <dbReference type="Proteomes" id="UP000887229"/>
    </source>
</evidence>
<keyword evidence="4" id="KW-0653">Protein transport</keyword>
<name>A0A9P8CM69_9HYPO</name>
<dbReference type="Pfam" id="PF08314">
    <property type="entry name" value="Sec39"/>
    <property type="match status" value="1"/>
</dbReference>
<dbReference type="EMBL" id="MU251278">
    <property type="protein sequence ID" value="KAG9250366.1"/>
    <property type="molecule type" value="Genomic_DNA"/>
</dbReference>
<dbReference type="GeneID" id="70296793"/>
<evidence type="ECO:0000256" key="5">
    <source>
        <dbReference type="SAM" id="MobiDB-lite"/>
    </source>
</evidence>
<feature type="domain" description="Sec39" evidence="6">
    <location>
        <begin position="11"/>
        <end position="778"/>
    </location>
</feature>
<feature type="region of interest" description="Disordered" evidence="5">
    <location>
        <begin position="842"/>
        <end position="872"/>
    </location>
</feature>
<keyword evidence="8" id="KW-1185">Reference proteome</keyword>
<evidence type="ECO:0000259" key="6">
    <source>
        <dbReference type="Pfam" id="PF08314"/>
    </source>
</evidence>
<comment type="caution">
    <text evidence="7">The sequence shown here is derived from an EMBL/GenBank/DDBJ whole genome shotgun (WGS) entry which is preliminary data.</text>
</comment>
<evidence type="ECO:0000256" key="2">
    <source>
        <dbReference type="ARBA" id="ARBA00022448"/>
    </source>
</evidence>
<dbReference type="OrthoDB" id="3434013at2759"/>
<organism evidence="7 8">
    <name type="scientific">Emericellopsis atlantica</name>
    <dbReference type="NCBI Taxonomy" id="2614577"/>
    <lineage>
        <taxon>Eukaryota</taxon>
        <taxon>Fungi</taxon>
        <taxon>Dikarya</taxon>
        <taxon>Ascomycota</taxon>
        <taxon>Pezizomycotina</taxon>
        <taxon>Sordariomycetes</taxon>
        <taxon>Hypocreomycetidae</taxon>
        <taxon>Hypocreales</taxon>
        <taxon>Bionectriaceae</taxon>
        <taxon>Emericellopsis</taxon>
    </lineage>
</organism>
<proteinExistence type="predicted"/>
<dbReference type="GO" id="GO:0015031">
    <property type="term" value="P:protein transport"/>
    <property type="evidence" value="ECO:0007669"/>
    <property type="project" value="UniProtKB-KW"/>
</dbReference>
<evidence type="ECO:0000256" key="1">
    <source>
        <dbReference type="ARBA" id="ARBA00004240"/>
    </source>
</evidence>